<keyword evidence="11" id="KW-1185">Reference proteome</keyword>
<feature type="region of interest" description="Disordered" evidence="6">
    <location>
        <begin position="1"/>
        <end position="31"/>
    </location>
</feature>
<dbReference type="InterPro" id="IPR013083">
    <property type="entry name" value="Znf_RING/FYVE/PHD"/>
</dbReference>
<evidence type="ECO:0000259" key="7">
    <source>
        <dbReference type="PROSITE" id="PS50016"/>
    </source>
</evidence>
<reference evidence="12" key="1">
    <citation type="submission" date="2022-11" db="UniProtKB">
        <authorList>
            <consortium name="WormBaseParasite"/>
        </authorList>
    </citation>
    <scope>IDENTIFICATION</scope>
</reference>
<dbReference type="GO" id="GO:0030246">
    <property type="term" value="F:carbohydrate binding"/>
    <property type="evidence" value="ECO:0007669"/>
    <property type="project" value="UniProtKB-KW"/>
</dbReference>
<dbReference type="PROSITE" id="PS50119">
    <property type="entry name" value="ZF_BBOX"/>
    <property type="match status" value="1"/>
</dbReference>
<evidence type="ECO:0000256" key="1">
    <source>
        <dbReference type="ARBA" id="ARBA00022723"/>
    </source>
</evidence>
<dbReference type="PROSITE" id="PS00518">
    <property type="entry name" value="ZF_RING_1"/>
    <property type="match status" value="1"/>
</dbReference>
<evidence type="ECO:0000256" key="3">
    <source>
        <dbReference type="ARBA" id="ARBA00022771"/>
    </source>
</evidence>
<dbReference type="Pfam" id="PF00643">
    <property type="entry name" value="zf-B_box"/>
    <property type="match status" value="1"/>
</dbReference>
<keyword evidence="1" id="KW-0479">Metal-binding</keyword>
<dbReference type="PROSITE" id="PS50016">
    <property type="entry name" value="ZF_PHD_2"/>
    <property type="match status" value="1"/>
</dbReference>
<accession>A0A915EVW6</accession>
<dbReference type="Proteomes" id="UP000887562">
    <property type="component" value="Unplaced"/>
</dbReference>
<evidence type="ECO:0000313" key="12">
    <source>
        <dbReference type="WBParaSite" id="maker-E.canG7_contigs_3202-snap-gene-0.20-mRNA-1"/>
    </source>
</evidence>
<organism evidence="11 12">
    <name type="scientific">Echinococcus canadensis</name>
    <dbReference type="NCBI Taxonomy" id="519352"/>
    <lineage>
        <taxon>Eukaryota</taxon>
        <taxon>Metazoa</taxon>
        <taxon>Spiralia</taxon>
        <taxon>Lophotrochozoa</taxon>
        <taxon>Platyhelminthes</taxon>
        <taxon>Cestoda</taxon>
        <taxon>Eucestoda</taxon>
        <taxon>Cyclophyllidea</taxon>
        <taxon>Taeniidae</taxon>
        <taxon>Echinococcus</taxon>
        <taxon>Echinococcus canadensis group</taxon>
    </lineage>
</organism>
<dbReference type="InterPro" id="IPR047153">
    <property type="entry name" value="TRIM45/56/19-like"/>
</dbReference>
<dbReference type="CDD" id="cd19775">
    <property type="entry name" value="Bbox2_TIF1_C-VI"/>
    <property type="match status" value="1"/>
</dbReference>
<evidence type="ECO:0000259" key="9">
    <source>
        <dbReference type="PROSITE" id="PS50119"/>
    </source>
</evidence>
<feature type="compositionally biased region" description="Basic and acidic residues" evidence="6">
    <location>
        <begin position="934"/>
        <end position="943"/>
    </location>
</feature>
<proteinExistence type="predicted"/>
<dbReference type="PROSITE" id="PS51304">
    <property type="entry name" value="GALECTIN"/>
    <property type="match status" value="1"/>
</dbReference>
<dbReference type="InterPro" id="IPR013320">
    <property type="entry name" value="ConA-like_dom_sf"/>
</dbReference>
<dbReference type="Gene3D" id="3.30.40.10">
    <property type="entry name" value="Zinc/RING finger domain, C3HC4 (zinc finger)"/>
    <property type="match status" value="1"/>
</dbReference>
<evidence type="ECO:0000256" key="2">
    <source>
        <dbReference type="ARBA" id="ARBA00022734"/>
    </source>
</evidence>
<dbReference type="AlphaFoldDB" id="A0A915EVW6"/>
<keyword evidence="2" id="KW-0430">Lectin</keyword>
<dbReference type="SMART" id="SM00336">
    <property type="entry name" value="BBOX"/>
    <property type="match status" value="2"/>
</dbReference>
<dbReference type="WBParaSite" id="maker-E.canG7_contigs_3202-snap-gene-0.20-mRNA-1">
    <property type="protein sequence ID" value="maker-E.canG7_contigs_3202-snap-gene-0.20-mRNA-1"/>
    <property type="gene ID" value="EcG7_04390"/>
</dbReference>
<feature type="compositionally biased region" description="Polar residues" evidence="6">
    <location>
        <begin position="22"/>
        <end position="31"/>
    </location>
</feature>
<dbReference type="PANTHER" id="PTHR25462">
    <property type="entry name" value="BONUS, ISOFORM C-RELATED"/>
    <property type="match status" value="1"/>
</dbReference>
<feature type="compositionally biased region" description="Gly residues" evidence="6">
    <location>
        <begin position="430"/>
        <end position="439"/>
    </location>
</feature>
<dbReference type="Gene3D" id="2.60.120.200">
    <property type="match status" value="1"/>
</dbReference>
<feature type="domain" description="PHD-type" evidence="7">
    <location>
        <begin position="450"/>
        <end position="499"/>
    </location>
</feature>
<dbReference type="GO" id="GO:0008270">
    <property type="term" value="F:zinc ion binding"/>
    <property type="evidence" value="ECO:0007669"/>
    <property type="project" value="UniProtKB-KW"/>
</dbReference>
<dbReference type="SMART" id="SM00249">
    <property type="entry name" value="PHD"/>
    <property type="match status" value="2"/>
</dbReference>
<feature type="region of interest" description="Disordered" evidence="6">
    <location>
        <begin position="412"/>
        <end position="439"/>
    </location>
</feature>
<evidence type="ECO:0000256" key="4">
    <source>
        <dbReference type="ARBA" id="ARBA00022833"/>
    </source>
</evidence>
<dbReference type="CDD" id="cd16449">
    <property type="entry name" value="RING-HC"/>
    <property type="match status" value="1"/>
</dbReference>
<evidence type="ECO:0000256" key="6">
    <source>
        <dbReference type="SAM" id="MobiDB-lite"/>
    </source>
</evidence>
<dbReference type="InterPro" id="IPR019787">
    <property type="entry name" value="Znf_PHD-finger"/>
</dbReference>
<feature type="compositionally biased region" description="Low complexity" evidence="6">
    <location>
        <begin position="946"/>
        <end position="957"/>
    </location>
</feature>
<dbReference type="SUPFAM" id="SSF57903">
    <property type="entry name" value="FYVE/PHD zinc finger"/>
    <property type="match status" value="1"/>
</dbReference>
<dbReference type="InterPro" id="IPR000315">
    <property type="entry name" value="Znf_B-box"/>
</dbReference>
<dbReference type="InterPro" id="IPR011011">
    <property type="entry name" value="Znf_FYVE_PHD"/>
</dbReference>
<evidence type="ECO:0000259" key="8">
    <source>
        <dbReference type="PROSITE" id="PS50089"/>
    </source>
</evidence>
<name>A0A915EVW6_9CEST</name>
<dbReference type="InterPro" id="IPR001079">
    <property type="entry name" value="Galectin_CRD"/>
</dbReference>
<feature type="domain" description="Galectin" evidence="10">
    <location>
        <begin position="713"/>
        <end position="866"/>
    </location>
</feature>
<dbReference type="InterPro" id="IPR001841">
    <property type="entry name" value="Znf_RING"/>
</dbReference>
<sequence>MAESLGRHERFETAGLDDDSTEQAGLQVQKNETPGHAIMKLKESKSSHQLFECCVCGSQEASRLFSQCLHTVCNDCVDKVAVSDKYICNRCNKASNKLITNGALCKMNSQNKTPNCVWCSEGGESNISQGHCEQCNQWLCTECIKGHNRMPPFRSHTINIVGDCGDKGLKCEIHPRESLELFCETCGVLTCRDCQLSVHRDHGGHRWVKEKAELLRPGLLAAMRSLEAQMEHLKSLLGTAKRAPTALLASVDTAKASLRRSLDVLLHAINQNKESLDVELDKIAQTHIDRLAKAHDVMRSLLERIDYTLRLSHCLVDNEEKDPASLVQLAVCLEERLEGLAKQVSIVSADSSVETSAAAEENGDEVRTVSGWRKSATSRAVFLPNRPSDELAQLVSSICWTSGQDADDWISKGPPEYQKSVDTIDPSTGRDGGSGGMDASGGPVDAALLSSGCTVCHSSGLLAVCASCHRAFHPQCHLPRLDSVSLHSRCWTCSLCSATTINTIKSSSSPLRRIRDACAWTPSTTKAHPSTWTHEQFESGCRILLSLLCHPEAFCFTASVNCPMCSSSLLAEDVLVEGISNVEGQCGVFHGLARLRRCLEASETLAESPIEVWIRDIDAFTADICAWSKKFGVPAVTEALDKAACSLRDALDSCVESYYPAFFETVAFQNTLHLYAGLIGSFKHIQWNYSFAPVLALSGYLPKAFYSQRRMGITFKFPSPLDVGHSIVVIGEVGRTRFVLKLVSDFQVFDPDLSLCPPPSPLTSETPVQIPVSETTPLEVTLDTGGEWEVCGFTPETSSNATGFNAARNGFRTGELFTCKIYVKKDFFEVCLNGLCLSLSEHMIPVGWIQSVMIEGDCRIGRMLYGDAAAVEKSTRCFLNSLSSPSGNNGILIPQNPEEATVIECLVRTPDIKIDLDLTEPLFPLSESPPEHSSNSEHVERDQQPSATSDLTTTSSSLTNLHRAASYQLVFDVSDNEDDDRTEEPALNRATSCFSLTTTKLDVIRRPSFLIPPKPIPQRHSNLCKLLPLRNEISRSNSPRLLPVTDPVTTSREPARPLIARTGFAIKVSHPAIQVGGESKFPHTPSVPKPSPSISRPTHDFLTANGQRTLRLPSGIPIYMKKVPNGSGLRRRSIPLSIR</sequence>
<dbReference type="PROSITE" id="PS50089">
    <property type="entry name" value="ZF_RING_2"/>
    <property type="match status" value="1"/>
</dbReference>
<dbReference type="SUPFAM" id="SSF57845">
    <property type="entry name" value="B-box zinc-binding domain"/>
    <property type="match status" value="1"/>
</dbReference>
<keyword evidence="4" id="KW-0862">Zinc</keyword>
<dbReference type="SUPFAM" id="SSF49899">
    <property type="entry name" value="Concanavalin A-like lectins/glucanases"/>
    <property type="match status" value="1"/>
</dbReference>
<keyword evidence="3 5" id="KW-0863">Zinc-finger</keyword>
<dbReference type="Gene3D" id="3.30.160.60">
    <property type="entry name" value="Classic Zinc Finger"/>
    <property type="match status" value="1"/>
</dbReference>
<protein>
    <submittedName>
        <fullName evidence="12">E3 ubiquitin-protein ligase TRIM33</fullName>
    </submittedName>
</protein>
<evidence type="ECO:0000256" key="5">
    <source>
        <dbReference type="PROSITE-ProRule" id="PRU00024"/>
    </source>
</evidence>
<dbReference type="InterPro" id="IPR001965">
    <property type="entry name" value="Znf_PHD"/>
</dbReference>
<evidence type="ECO:0000259" key="10">
    <source>
        <dbReference type="PROSITE" id="PS51304"/>
    </source>
</evidence>
<feature type="domain" description="B box-type" evidence="9">
    <location>
        <begin position="166"/>
        <end position="210"/>
    </location>
</feature>
<evidence type="ECO:0000313" key="11">
    <source>
        <dbReference type="Proteomes" id="UP000887562"/>
    </source>
</evidence>
<feature type="compositionally biased region" description="Basic and acidic residues" evidence="6">
    <location>
        <begin position="1"/>
        <end position="12"/>
    </location>
</feature>
<feature type="region of interest" description="Disordered" evidence="6">
    <location>
        <begin position="923"/>
        <end position="957"/>
    </location>
</feature>
<feature type="domain" description="RING-type" evidence="8">
    <location>
        <begin position="53"/>
        <end position="92"/>
    </location>
</feature>
<dbReference type="InterPro" id="IPR017907">
    <property type="entry name" value="Znf_RING_CS"/>
</dbReference>
<dbReference type="PANTHER" id="PTHR25462:SF296">
    <property type="entry name" value="MEIOTIC P26, ISOFORM F"/>
    <property type="match status" value="1"/>
</dbReference>
<feature type="region of interest" description="Disordered" evidence="6">
    <location>
        <begin position="1076"/>
        <end position="1099"/>
    </location>
</feature>
<feature type="compositionally biased region" description="Low complexity" evidence="6">
    <location>
        <begin position="923"/>
        <end position="933"/>
    </location>
</feature>